<evidence type="ECO:0000256" key="8">
    <source>
        <dbReference type="RuleBase" id="RU361169"/>
    </source>
</evidence>
<organism evidence="9 10">
    <name type="scientific">Quercus suber</name>
    <name type="common">Cork oak</name>
    <dbReference type="NCBI Taxonomy" id="58331"/>
    <lineage>
        <taxon>Eukaryota</taxon>
        <taxon>Viridiplantae</taxon>
        <taxon>Streptophyta</taxon>
        <taxon>Embryophyta</taxon>
        <taxon>Tracheophyta</taxon>
        <taxon>Spermatophyta</taxon>
        <taxon>Magnoliopsida</taxon>
        <taxon>eudicotyledons</taxon>
        <taxon>Gunneridae</taxon>
        <taxon>Pentapetalae</taxon>
        <taxon>rosids</taxon>
        <taxon>fabids</taxon>
        <taxon>Fagales</taxon>
        <taxon>Fagaceae</taxon>
        <taxon>Quercus</taxon>
    </lineage>
</organism>
<comment type="caution">
    <text evidence="9">The sequence shown here is derived from an EMBL/GenBank/DDBJ whole genome shotgun (WGS) entry which is preliminary data.</text>
</comment>
<accession>A0AAW0IJY6</accession>
<dbReference type="InterPro" id="IPR000743">
    <property type="entry name" value="Glyco_hydro_28"/>
</dbReference>
<evidence type="ECO:0000256" key="2">
    <source>
        <dbReference type="ARBA" id="ARBA00008834"/>
    </source>
</evidence>
<evidence type="ECO:0000313" key="10">
    <source>
        <dbReference type="Proteomes" id="UP000237347"/>
    </source>
</evidence>
<proteinExistence type="inferred from homology"/>
<evidence type="ECO:0000313" key="9">
    <source>
        <dbReference type="EMBL" id="KAK7814411.1"/>
    </source>
</evidence>
<keyword evidence="10" id="KW-1185">Reference proteome</keyword>
<dbReference type="GO" id="GO:0005975">
    <property type="term" value="P:carbohydrate metabolic process"/>
    <property type="evidence" value="ECO:0007669"/>
    <property type="project" value="InterPro"/>
</dbReference>
<keyword evidence="7" id="KW-0961">Cell wall biogenesis/degradation</keyword>
<dbReference type="InterPro" id="IPR011050">
    <property type="entry name" value="Pectin_lyase_fold/virulence"/>
</dbReference>
<evidence type="ECO:0000256" key="4">
    <source>
        <dbReference type="ARBA" id="ARBA00022525"/>
    </source>
</evidence>
<evidence type="ECO:0000256" key="3">
    <source>
        <dbReference type="ARBA" id="ARBA00022512"/>
    </source>
</evidence>
<dbReference type="AlphaFoldDB" id="A0AAW0IJY6"/>
<evidence type="ECO:0000256" key="6">
    <source>
        <dbReference type="ARBA" id="ARBA00023295"/>
    </source>
</evidence>
<dbReference type="GO" id="GO:0004650">
    <property type="term" value="F:polygalacturonase activity"/>
    <property type="evidence" value="ECO:0007669"/>
    <property type="project" value="InterPro"/>
</dbReference>
<evidence type="ECO:0000256" key="5">
    <source>
        <dbReference type="ARBA" id="ARBA00022801"/>
    </source>
</evidence>
<evidence type="ECO:0000256" key="1">
    <source>
        <dbReference type="ARBA" id="ARBA00004191"/>
    </source>
</evidence>
<dbReference type="Proteomes" id="UP000237347">
    <property type="component" value="Unassembled WGS sequence"/>
</dbReference>
<dbReference type="InterPro" id="IPR012334">
    <property type="entry name" value="Pectin_lyas_fold"/>
</dbReference>
<sequence length="283" mass="32359">MLEVVLTKPKGLQCLFHPNIHSFMVQTTKYNFQGALQIPSHPFGYIDGTLMAPDGFEAWLPKTNSDPHKYQGMLLHRVGLIDGRREKWWNIHGRHDKAMIFASNSDLKLNALRIKNNPKFHFGFDHPNTSRIHLEETNNVKIYNSFISTGILFHKLSIPSSYLPYVFTIIKVHIVWACTFYAGDDCMSIGNNSHNVDIRNVTCSQICVRDSIIKHSTNGVQIKTWLGGLGFVSKVAFQNIHMDILSCPRKETYESILLESLWQNSHKYSSTSFLTSKEVTMSR</sequence>
<comment type="subcellular location">
    <subcellularLocation>
        <location evidence="1">Secreted</location>
        <location evidence="1">Cell wall</location>
    </subcellularLocation>
</comment>
<dbReference type="GO" id="GO:0071555">
    <property type="term" value="P:cell wall organization"/>
    <property type="evidence" value="ECO:0007669"/>
    <property type="project" value="UniProtKB-KW"/>
</dbReference>
<keyword evidence="6 8" id="KW-0326">Glycosidase</keyword>
<dbReference type="PANTHER" id="PTHR31375">
    <property type="match status" value="1"/>
</dbReference>
<reference evidence="9 10" key="1">
    <citation type="journal article" date="2018" name="Sci. Data">
        <title>The draft genome sequence of cork oak.</title>
        <authorList>
            <person name="Ramos A.M."/>
            <person name="Usie A."/>
            <person name="Barbosa P."/>
            <person name="Barros P.M."/>
            <person name="Capote T."/>
            <person name="Chaves I."/>
            <person name="Simoes F."/>
            <person name="Abreu I."/>
            <person name="Carrasquinho I."/>
            <person name="Faro C."/>
            <person name="Guimaraes J.B."/>
            <person name="Mendonca D."/>
            <person name="Nobrega F."/>
            <person name="Rodrigues L."/>
            <person name="Saibo N.J.M."/>
            <person name="Varela M.C."/>
            <person name="Egas C."/>
            <person name="Matos J."/>
            <person name="Miguel C.M."/>
            <person name="Oliveira M.M."/>
            <person name="Ricardo C.P."/>
            <person name="Goncalves S."/>
        </authorList>
    </citation>
    <scope>NUCLEOTIDE SEQUENCE [LARGE SCALE GENOMIC DNA]</scope>
    <source>
        <strain evidence="10">cv. HL8</strain>
    </source>
</reference>
<keyword evidence="5 8" id="KW-0378">Hydrolase</keyword>
<name>A0AAW0IJY6_QUESU</name>
<dbReference type="Gene3D" id="2.160.20.10">
    <property type="entry name" value="Single-stranded right-handed beta-helix, Pectin lyase-like"/>
    <property type="match status" value="2"/>
</dbReference>
<dbReference type="Pfam" id="PF00295">
    <property type="entry name" value="Glyco_hydro_28"/>
    <property type="match status" value="1"/>
</dbReference>
<dbReference type="EMBL" id="PKMF04001104">
    <property type="protein sequence ID" value="KAK7814411.1"/>
    <property type="molecule type" value="Genomic_DNA"/>
</dbReference>
<comment type="similarity">
    <text evidence="2 8">Belongs to the glycosyl hydrolase 28 family.</text>
</comment>
<keyword evidence="4" id="KW-0964">Secreted</keyword>
<keyword evidence="3" id="KW-0134">Cell wall</keyword>
<protein>
    <submittedName>
        <fullName evidence="9">Polygalacturonase</fullName>
    </submittedName>
</protein>
<gene>
    <name evidence="9" type="ORF">CFP56_003181</name>
</gene>
<evidence type="ECO:0000256" key="7">
    <source>
        <dbReference type="ARBA" id="ARBA00023316"/>
    </source>
</evidence>
<dbReference type="SUPFAM" id="SSF51126">
    <property type="entry name" value="Pectin lyase-like"/>
    <property type="match status" value="1"/>
</dbReference>